<feature type="transmembrane region" description="Helical" evidence="1">
    <location>
        <begin position="313"/>
        <end position="331"/>
    </location>
</feature>
<name>A0A6P7K8W2_9TELE</name>
<accession>A0A6P7K8W2</accession>
<organism evidence="2 3">
    <name type="scientific">Parambassis ranga</name>
    <name type="common">Indian glassy fish</name>
    <dbReference type="NCBI Taxonomy" id="210632"/>
    <lineage>
        <taxon>Eukaryota</taxon>
        <taxon>Metazoa</taxon>
        <taxon>Chordata</taxon>
        <taxon>Craniata</taxon>
        <taxon>Vertebrata</taxon>
        <taxon>Euteleostomi</taxon>
        <taxon>Actinopterygii</taxon>
        <taxon>Neopterygii</taxon>
        <taxon>Teleostei</taxon>
        <taxon>Neoteleostei</taxon>
        <taxon>Acanthomorphata</taxon>
        <taxon>Ovalentaria</taxon>
        <taxon>Ambassidae</taxon>
        <taxon>Parambassis</taxon>
    </lineage>
</organism>
<evidence type="ECO:0000313" key="2">
    <source>
        <dbReference type="Proteomes" id="UP000515145"/>
    </source>
</evidence>
<proteinExistence type="predicted"/>
<keyword evidence="1 3" id="KW-0812">Transmembrane</keyword>
<protein>
    <submittedName>
        <fullName evidence="3">Transmembrane protein 236</fullName>
    </submittedName>
</protein>
<sequence length="360" mass="40548">MPSGKLIKLVLYEVLQFAALIAPVFVIMERFARLIRDVRGHDLTAYWLVVAASLAYMTTVTLLVWVPLKYLILSKRRFITEITQWRPTALAYLILCTLPCFAVLIASSKVQADTDKKLDLFTELPVSLVLFSLICVDIIERIRPYGLRGQSNSLDPDLDMSGPILTYLEHVTTVSGQLHPDEGQNGLTSAARNGRASGRQLDLTDPPTPSSASTRASSTAYLYSSSSRPWSYSGRASFLWKRDLRPEVFVDCFLFWLDTVEMVRVAGDPLIFYSAWVFAIYILAFLSTLRVIIMPHSPLFSAAGVALQDLPFFILRVALIAVFGFVTPVLYLLKNLLVSLSFIYFIFLTELRIFSRQSMF</sequence>
<dbReference type="CTD" id="653567"/>
<feature type="transmembrane region" description="Helical" evidence="1">
    <location>
        <begin position="9"/>
        <end position="32"/>
    </location>
</feature>
<dbReference type="InterPro" id="IPR020394">
    <property type="entry name" value="Uncharacterised_FAM23-like_TM"/>
</dbReference>
<dbReference type="GeneID" id="114450164"/>
<gene>
    <name evidence="3" type="primary">tmem236</name>
</gene>
<keyword evidence="1" id="KW-1133">Transmembrane helix</keyword>
<dbReference type="RefSeq" id="XP_028283936.1">
    <property type="nucleotide sequence ID" value="XM_028428135.1"/>
</dbReference>
<keyword evidence="1" id="KW-0472">Membrane</keyword>
<dbReference type="FunCoup" id="A0A6P7K8W2">
    <property type="interactions" value="394"/>
</dbReference>
<dbReference type="OrthoDB" id="6286514at2759"/>
<dbReference type="Proteomes" id="UP000515145">
    <property type="component" value="Chromosome 17"/>
</dbReference>
<feature type="transmembrane region" description="Helical" evidence="1">
    <location>
        <begin position="120"/>
        <end position="139"/>
    </location>
</feature>
<dbReference type="AlphaFoldDB" id="A0A6P7K8W2"/>
<feature type="transmembrane region" description="Helical" evidence="1">
    <location>
        <begin position="89"/>
        <end position="108"/>
    </location>
</feature>
<reference evidence="3" key="1">
    <citation type="submission" date="2025-08" db="UniProtKB">
        <authorList>
            <consortium name="RefSeq"/>
        </authorList>
    </citation>
    <scope>IDENTIFICATION</scope>
</reference>
<feature type="transmembrane region" description="Helical" evidence="1">
    <location>
        <begin position="273"/>
        <end position="293"/>
    </location>
</feature>
<feature type="transmembrane region" description="Helical" evidence="1">
    <location>
        <begin position="44"/>
        <end position="68"/>
    </location>
</feature>
<dbReference type="PANTHER" id="PTHR31453">
    <property type="entry name" value="TRANSMEMBRANE PROTEIN 236"/>
    <property type="match status" value="1"/>
</dbReference>
<dbReference type="PANTHER" id="PTHR31453:SF2">
    <property type="entry name" value="TRANSMEMBRANE PROTEIN 236"/>
    <property type="match status" value="1"/>
</dbReference>
<keyword evidence="2" id="KW-1185">Reference proteome</keyword>
<dbReference type="InParanoid" id="A0A6P7K8W2"/>
<evidence type="ECO:0000256" key="1">
    <source>
        <dbReference type="SAM" id="Phobius"/>
    </source>
</evidence>
<evidence type="ECO:0000313" key="3">
    <source>
        <dbReference type="RefSeq" id="XP_028283936.1"/>
    </source>
</evidence>
<feature type="transmembrane region" description="Helical" evidence="1">
    <location>
        <begin position="337"/>
        <end position="354"/>
    </location>
</feature>